<gene>
    <name evidence="1" type="ORF">SAMN04488691_1175</name>
</gene>
<dbReference type="EMBL" id="FOAD01000017">
    <property type="protein sequence ID" value="SEM04161.1"/>
    <property type="molecule type" value="Genomic_DNA"/>
</dbReference>
<proteinExistence type="predicted"/>
<evidence type="ECO:0008006" key="3">
    <source>
        <dbReference type="Google" id="ProtNLM"/>
    </source>
</evidence>
<protein>
    <recommendedName>
        <fullName evidence="3">Small CPxCG-related zinc finger protein</fullName>
    </recommendedName>
</protein>
<dbReference type="Proteomes" id="UP000183894">
    <property type="component" value="Unassembled WGS sequence"/>
</dbReference>
<organism evidence="1 2">
    <name type="scientific">Haloferax larsenii</name>
    <dbReference type="NCBI Taxonomy" id="302484"/>
    <lineage>
        <taxon>Archaea</taxon>
        <taxon>Methanobacteriati</taxon>
        <taxon>Methanobacteriota</taxon>
        <taxon>Stenosarchaea group</taxon>
        <taxon>Halobacteria</taxon>
        <taxon>Halobacteriales</taxon>
        <taxon>Haloferacaceae</taxon>
        <taxon>Haloferax</taxon>
    </lineage>
</organism>
<sequence>MFNLKSQNCKTCPRCGYLMRYYAKDEPKWVCGDCYLVLPADGGG</sequence>
<accession>A0A1H7V4H8</accession>
<evidence type="ECO:0000313" key="1">
    <source>
        <dbReference type="EMBL" id="SEM04161.1"/>
    </source>
</evidence>
<reference evidence="1 2" key="1">
    <citation type="submission" date="2016-10" db="EMBL/GenBank/DDBJ databases">
        <authorList>
            <person name="de Groot N.N."/>
        </authorList>
    </citation>
    <scope>NUCLEOTIDE SEQUENCE [LARGE SCALE GENOMIC DNA]</scope>
    <source>
        <strain evidence="1 2">CDM_5</strain>
    </source>
</reference>
<evidence type="ECO:0000313" key="2">
    <source>
        <dbReference type="Proteomes" id="UP000183894"/>
    </source>
</evidence>
<name>A0A1H7V4H8_HALLR</name>
<dbReference type="AlphaFoldDB" id="A0A1H7V4H8"/>